<dbReference type="OrthoDB" id="768192at2"/>
<evidence type="ECO:0008006" key="3">
    <source>
        <dbReference type="Google" id="ProtNLM"/>
    </source>
</evidence>
<dbReference type="EMBL" id="FQWE01000005">
    <property type="protein sequence ID" value="SHG14109.1"/>
    <property type="molecule type" value="Genomic_DNA"/>
</dbReference>
<evidence type="ECO:0000313" key="1">
    <source>
        <dbReference type="EMBL" id="SHG14109.1"/>
    </source>
</evidence>
<keyword evidence="2" id="KW-1185">Reference proteome</keyword>
<dbReference type="RefSeq" id="WP_072990729.1">
    <property type="nucleotide sequence ID" value="NZ_FQWE01000005.1"/>
</dbReference>
<evidence type="ECO:0000313" key="2">
    <source>
        <dbReference type="Proteomes" id="UP000184036"/>
    </source>
</evidence>
<reference evidence="2" key="1">
    <citation type="submission" date="2016-11" db="EMBL/GenBank/DDBJ databases">
        <authorList>
            <person name="Varghese N."/>
            <person name="Submissions S."/>
        </authorList>
    </citation>
    <scope>NUCLEOTIDE SEQUENCE [LARGE SCALE GENOMIC DNA]</scope>
    <source>
        <strain evidence="2">DSM 19741</strain>
    </source>
</reference>
<dbReference type="AlphaFoldDB" id="A0A1M5HDN8"/>
<accession>A0A1M5HDN8</accession>
<proteinExistence type="predicted"/>
<dbReference type="STRING" id="271157.SAMN05444396_10537"/>
<protein>
    <recommendedName>
        <fullName evidence="3">Lipoprotein</fullName>
    </recommendedName>
</protein>
<gene>
    <name evidence="1" type="ORF">SAMN05444396_10537</name>
</gene>
<sequence length="158" mass="17909">MKNGTLFSFLLISIVFIGCKNKESEKINKVEEPKEVVSVTCYKAIYEKDTLNLKINIFKDGEVKGDMVMAIDNMPIKTGEIVGEFKGDTLFASYTFIQGDYKEKTLKNPMAFLKRDNQLILGNGQIQVTMGASHFVKGEPIDFDRVKYKFDPVDCETK</sequence>
<organism evidence="1 2">
    <name type="scientific">Flavobacterium segetis</name>
    <dbReference type="NCBI Taxonomy" id="271157"/>
    <lineage>
        <taxon>Bacteria</taxon>
        <taxon>Pseudomonadati</taxon>
        <taxon>Bacteroidota</taxon>
        <taxon>Flavobacteriia</taxon>
        <taxon>Flavobacteriales</taxon>
        <taxon>Flavobacteriaceae</taxon>
        <taxon>Flavobacterium</taxon>
    </lineage>
</organism>
<name>A0A1M5HDN8_9FLAO</name>
<dbReference type="Proteomes" id="UP000184036">
    <property type="component" value="Unassembled WGS sequence"/>
</dbReference>
<dbReference type="PROSITE" id="PS51257">
    <property type="entry name" value="PROKAR_LIPOPROTEIN"/>
    <property type="match status" value="1"/>
</dbReference>